<keyword evidence="4 5" id="KW-0648">Protein biosynthesis</keyword>
<keyword evidence="9" id="KW-1185">Reference proteome</keyword>
<comment type="caution">
    <text evidence="8">The sequence shown here is derived from an EMBL/GenBank/DDBJ whole genome shotgun (WGS) entry which is preliminary data.</text>
</comment>
<dbReference type="PANTHER" id="PTHR11138:SF5">
    <property type="entry name" value="METHIONYL-TRNA FORMYLTRANSFERASE, MITOCHONDRIAL"/>
    <property type="match status" value="1"/>
</dbReference>
<comment type="similarity">
    <text evidence="1 5">Belongs to the Fmt family.</text>
</comment>
<dbReference type="EC" id="2.1.2.9" evidence="2 5"/>
<dbReference type="AlphaFoldDB" id="A0AB35U638"/>
<accession>A0AB35U638</accession>
<comment type="function">
    <text evidence="5">Attaches a formyl group to the free amino group of methionyl-tRNA(fMet). The formyl group appears to play a dual role in the initiator identity of N-formylmethionyl-tRNA by promoting its recognition by IF2 and preventing the misappropriation of this tRNA by the elongation apparatus.</text>
</comment>
<evidence type="ECO:0000256" key="4">
    <source>
        <dbReference type="ARBA" id="ARBA00022917"/>
    </source>
</evidence>
<evidence type="ECO:0000313" key="8">
    <source>
        <dbReference type="EMBL" id="MDX8419267.1"/>
    </source>
</evidence>
<dbReference type="SUPFAM" id="SSF53328">
    <property type="entry name" value="Formyltransferase"/>
    <property type="match status" value="1"/>
</dbReference>
<dbReference type="PANTHER" id="PTHR11138">
    <property type="entry name" value="METHIONYL-TRNA FORMYLTRANSFERASE"/>
    <property type="match status" value="1"/>
</dbReference>
<evidence type="ECO:0000256" key="2">
    <source>
        <dbReference type="ARBA" id="ARBA00012261"/>
    </source>
</evidence>
<evidence type="ECO:0000256" key="1">
    <source>
        <dbReference type="ARBA" id="ARBA00010699"/>
    </source>
</evidence>
<comment type="catalytic activity">
    <reaction evidence="5">
        <text>L-methionyl-tRNA(fMet) + (6R)-10-formyltetrahydrofolate = N-formyl-L-methionyl-tRNA(fMet) + (6S)-5,6,7,8-tetrahydrofolate + H(+)</text>
        <dbReference type="Rhea" id="RHEA:24380"/>
        <dbReference type="Rhea" id="RHEA-COMP:9952"/>
        <dbReference type="Rhea" id="RHEA-COMP:9953"/>
        <dbReference type="ChEBI" id="CHEBI:15378"/>
        <dbReference type="ChEBI" id="CHEBI:57453"/>
        <dbReference type="ChEBI" id="CHEBI:78530"/>
        <dbReference type="ChEBI" id="CHEBI:78844"/>
        <dbReference type="ChEBI" id="CHEBI:195366"/>
        <dbReference type="EC" id="2.1.2.9"/>
    </reaction>
</comment>
<reference evidence="8 9" key="1">
    <citation type="submission" date="2022-03" db="EMBL/GenBank/DDBJ databases">
        <title>Novel taxa within the pig intestine.</title>
        <authorList>
            <person name="Wylensek D."/>
            <person name="Bishof K."/>
            <person name="Afrizal A."/>
            <person name="Clavel T."/>
        </authorList>
    </citation>
    <scope>NUCLEOTIDE SEQUENCE [LARGE SCALE GENOMIC DNA]</scope>
    <source>
        <strain evidence="8 9">CLA-KB-P133</strain>
    </source>
</reference>
<protein>
    <recommendedName>
        <fullName evidence="2 5">Methionyl-tRNA formyltransferase</fullName>
        <ecNumber evidence="2 5">2.1.2.9</ecNumber>
    </recommendedName>
</protein>
<dbReference type="PROSITE" id="PS00373">
    <property type="entry name" value="GART"/>
    <property type="match status" value="1"/>
</dbReference>
<dbReference type="InterPro" id="IPR005793">
    <property type="entry name" value="Formyl_trans_C"/>
</dbReference>
<dbReference type="InterPro" id="IPR011034">
    <property type="entry name" value="Formyl_transferase-like_C_sf"/>
</dbReference>
<dbReference type="RefSeq" id="WP_370595739.1">
    <property type="nucleotide sequence ID" value="NZ_JALBUR010000006.1"/>
</dbReference>
<dbReference type="Gene3D" id="3.40.50.12230">
    <property type="match status" value="1"/>
</dbReference>
<evidence type="ECO:0000259" key="6">
    <source>
        <dbReference type="Pfam" id="PF00551"/>
    </source>
</evidence>
<dbReference type="Pfam" id="PF00551">
    <property type="entry name" value="Formyl_trans_N"/>
    <property type="match status" value="1"/>
</dbReference>
<dbReference type="InterPro" id="IPR001555">
    <property type="entry name" value="GART_AS"/>
</dbReference>
<dbReference type="GO" id="GO:0004479">
    <property type="term" value="F:methionyl-tRNA formyltransferase activity"/>
    <property type="evidence" value="ECO:0007669"/>
    <property type="project" value="UniProtKB-UniRule"/>
</dbReference>
<dbReference type="GO" id="GO:0005829">
    <property type="term" value="C:cytosol"/>
    <property type="evidence" value="ECO:0007669"/>
    <property type="project" value="TreeGrafter"/>
</dbReference>
<proteinExistence type="inferred from homology"/>
<dbReference type="InterPro" id="IPR002376">
    <property type="entry name" value="Formyl_transf_N"/>
</dbReference>
<dbReference type="CDD" id="cd08646">
    <property type="entry name" value="FMT_core_Met-tRNA-FMT_N"/>
    <property type="match status" value="1"/>
</dbReference>
<sequence length="313" mass="34698">MFNERIVFFGTSEFSCGILETLVNESYNVVAAVSQPDRPSGRHHVLKPTPVHAFCDAHGICCLQPQSLRKEFQQVLDAKPDLILTCSYGQMVPEAVLKAPRLGCLNIHPSLLPKYRGGAPMHFPIFNGDTETGVSLMEMVKAMDAGRVYAQVRVPIGPDETEAQLEKKLLETSIQMVKDDLPAYLEGKLPGTPQDDSKATYCSNIPPEMEEVHFRSEPIDALYNHIRALIDWPIPYGRIEGRRVRIFAAGKEKKEVSAEPGTVLGFADHAMLVAANGGIIHIYELQMEGRKRMSADAFANGYARELTGKRFDA</sequence>
<organism evidence="8 9">
    <name type="scientific">Grylomicrobium aquisgranensis</name>
    <dbReference type="NCBI Taxonomy" id="2926318"/>
    <lineage>
        <taxon>Bacteria</taxon>
        <taxon>Bacillati</taxon>
        <taxon>Bacillota</taxon>
        <taxon>Erysipelotrichia</taxon>
        <taxon>Erysipelotrichales</taxon>
        <taxon>Erysipelotrichaceae</taxon>
        <taxon>Grylomicrobium</taxon>
    </lineage>
</organism>
<dbReference type="CDD" id="cd08704">
    <property type="entry name" value="Met_tRNA_FMT_C"/>
    <property type="match status" value="1"/>
</dbReference>
<dbReference type="SUPFAM" id="SSF50486">
    <property type="entry name" value="FMT C-terminal domain-like"/>
    <property type="match status" value="1"/>
</dbReference>
<dbReference type="EMBL" id="JALBUR010000006">
    <property type="protein sequence ID" value="MDX8419267.1"/>
    <property type="molecule type" value="Genomic_DNA"/>
</dbReference>
<name>A0AB35U638_9FIRM</name>
<evidence type="ECO:0000259" key="7">
    <source>
        <dbReference type="Pfam" id="PF02911"/>
    </source>
</evidence>
<dbReference type="Proteomes" id="UP001286174">
    <property type="component" value="Unassembled WGS sequence"/>
</dbReference>
<dbReference type="InterPro" id="IPR036477">
    <property type="entry name" value="Formyl_transf_N_sf"/>
</dbReference>
<dbReference type="NCBIfam" id="TIGR00460">
    <property type="entry name" value="fmt"/>
    <property type="match status" value="1"/>
</dbReference>
<evidence type="ECO:0000256" key="5">
    <source>
        <dbReference type="HAMAP-Rule" id="MF_00182"/>
    </source>
</evidence>
<dbReference type="Pfam" id="PF02911">
    <property type="entry name" value="Formyl_trans_C"/>
    <property type="match status" value="1"/>
</dbReference>
<gene>
    <name evidence="5 8" type="primary">fmt</name>
    <name evidence="8" type="ORF">MOZ60_04065</name>
</gene>
<evidence type="ECO:0000256" key="3">
    <source>
        <dbReference type="ARBA" id="ARBA00022679"/>
    </source>
</evidence>
<feature type="domain" description="Formyl transferase C-terminal" evidence="7">
    <location>
        <begin position="205"/>
        <end position="302"/>
    </location>
</feature>
<dbReference type="HAMAP" id="MF_00182">
    <property type="entry name" value="Formyl_trans"/>
    <property type="match status" value="1"/>
</dbReference>
<feature type="binding site" evidence="5">
    <location>
        <begin position="110"/>
        <end position="113"/>
    </location>
    <ligand>
        <name>(6S)-5,6,7,8-tetrahydrofolate</name>
        <dbReference type="ChEBI" id="CHEBI:57453"/>
    </ligand>
</feature>
<dbReference type="InterPro" id="IPR044135">
    <property type="entry name" value="Met-tRNA-FMT_C"/>
</dbReference>
<keyword evidence="3 5" id="KW-0808">Transferase</keyword>
<dbReference type="InterPro" id="IPR041711">
    <property type="entry name" value="Met-tRNA-FMT_N"/>
</dbReference>
<feature type="domain" description="Formyl transferase N-terminal" evidence="6">
    <location>
        <begin position="5"/>
        <end position="173"/>
    </location>
</feature>
<dbReference type="InterPro" id="IPR005794">
    <property type="entry name" value="Fmt"/>
</dbReference>
<evidence type="ECO:0000313" key="9">
    <source>
        <dbReference type="Proteomes" id="UP001286174"/>
    </source>
</evidence>